<evidence type="ECO:0000313" key="2">
    <source>
        <dbReference type="EMBL" id="KAK6644029.1"/>
    </source>
</evidence>
<feature type="region of interest" description="Disordered" evidence="1">
    <location>
        <begin position="104"/>
        <end position="135"/>
    </location>
</feature>
<sequence length="135" mass="15352">MNPSRSRRDIKFVTELGYTRMDLIPCDTPTCHAAFTRARTHTSDFPFSNSTRCGNNESQIGAEFKELSLRRSTLEESLVTEKINAPPDPKDAKSRRQFKGYDEVPYAPKRNWSHHPGRREVTPGHVSHTETLPPG</sequence>
<evidence type="ECO:0000256" key="1">
    <source>
        <dbReference type="SAM" id="MobiDB-lite"/>
    </source>
</evidence>
<accession>A0AAN8SDP5</accession>
<name>A0AAN8SDP5_POLSC</name>
<proteinExistence type="predicted"/>
<comment type="caution">
    <text evidence="2">The sequence shown here is derived from an EMBL/GenBank/DDBJ whole genome shotgun (WGS) entry which is preliminary data.</text>
</comment>
<evidence type="ECO:0000313" key="3">
    <source>
        <dbReference type="Proteomes" id="UP001372834"/>
    </source>
</evidence>
<protein>
    <submittedName>
        <fullName evidence="2">Uncharacterized protein</fullName>
    </submittedName>
</protein>
<dbReference type="EMBL" id="JAWJWE010000001">
    <property type="protein sequence ID" value="KAK6644029.1"/>
    <property type="molecule type" value="Genomic_DNA"/>
</dbReference>
<reference evidence="2 3" key="1">
    <citation type="submission" date="2023-10" db="EMBL/GenBank/DDBJ databases">
        <title>Genomes of two closely related lineages of the louse Polyplax serrata with different host specificities.</title>
        <authorList>
            <person name="Martinu J."/>
            <person name="Tarabai H."/>
            <person name="Stefka J."/>
            <person name="Hypsa V."/>
        </authorList>
    </citation>
    <scope>NUCLEOTIDE SEQUENCE [LARGE SCALE GENOMIC DNA]</scope>
    <source>
        <strain evidence="2">HR10_N</strain>
    </source>
</reference>
<organism evidence="2 3">
    <name type="scientific">Polyplax serrata</name>
    <name type="common">Common mouse louse</name>
    <dbReference type="NCBI Taxonomy" id="468196"/>
    <lineage>
        <taxon>Eukaryota</taxon>
        <taxon>Metazoa</taxon>
        <taxon>Ecdysozoa</taxon>
        <taxon>Arthropoda</taxon>
        <taxon>Hexapoda</taxon>
        <taxon>Insecta</taxon>
        <taxon>Pterygota</taxon>
        <taxon>Neoptera</taxon>
        <taxon>Paraneoptera</taxon>
        <taxon>Psocodea</taxon>
        <taxon>Troctomorpha</taxon>
        <taxon>Phthiraptera</taxon>
        <taxon>Anoplura</taxon>
        <taxon>Polyplacidae</taxon>
        <taxon>Polyplax</taxon>
    </lineage>
</organism>
<gene>
    <name evidence="2" type="ORF">RUM43_000294</name>
</gene>
<dbReference type="AlphaFoldDB" id="A0AAN8SDP5"/>
<feature type="compositionally biased region" description="Basic and acidic residues" evidence="1">
    <location>
        <begin position="88"/>
        <end position="99"/>
    </location>
</feature>
<feature type="region of interest" description="Disordered" evidence="1">
    <location>
        <begin position="80"/>
        <end position="99"/>
    </location>
</feature>
<dbReference type="Proteomes" id="UP001372834">
    <property type="component" value="Unassembled WGS sequence"/>
</dbReference>